<dbReference type="PANTHER" id="PTHR42887:SF2">
    <property type="entry name" value="OS12G0638800 PROTEIN"/>
    <property type="match status" value="1"/>
</dbReference>
<dbReference type="InterPro" id="IPR004792">
    <property type="entry name" value="BaiN-like"/>
</dbReference>
<evidence type="ECO:0000259" key="1">
    <source>
        <dbReference type="Pfam" id="PF03486"/>
    </source>
</evidence>
<gene>
    <name evidence="3" type="ORF">KQI89_02845</name>
</gene>
<accession>A0ABS6EXG4</accession>
<dbReference type="Proteomes" id="UP000736583">
    <property type="component" value="Unassembled WGS sequence"/>
</dbReference>
<name>A0ABS6EXG4_9CLOT</name>
<proteinExistence type="predicted"/>
<dbReference type="InterPro" id="IPR055178">
    <property type="entry name" value="RsdA/BaiN/AoA(So)-like_dom"/>
</dbReference>
<protein>
    <submittedName>
        <fullName evidence="3">NAD(P)/FAD-dependent oxidoreductase</fullName>
    </submittedName>
</protein>
<dbReference type="RefSeq" id="WP_216455804.1">
    <property type="nucleotide sequence ID" value="NZ_JAHLQL010000001.1"/>
</dbReference>
<organism evidence="3 4">
    <name type="scientific">Clostridium simiarum</name>
    <dbReference type="NCBI Taxonomy" id="2841506"/>
    <lineage>
        <taxon>Bacteria</taxon>
        <taxon>Bacillati</taxon>
        <taxon>Bacillota</taxon>
        <taxon>Clostridia</taxon>
        <taxon>Eubacteriales</taxon>
        <taxon>Clostridiaceae</taxon>
        <taxon>Clostridium</taxon>
    </lineage>
</organism>
<dbReference type="PANTHER" id="PTHR42887">
    <property type="entry name" value="OS12G0638800 PROTEIN"/>
    <property type="match status" value="1"/>
</dbReference>
<keyword evidence="4" id="KW-1185">Reference proteome</keyword>
<dbReference type="EMBL" id="JAHLQL010000001">
    <property type="protein sequence ID" value="MBU5590688.1"/>
    <property type="molecule type" value="Genomic_DNA"/>
</dbReference>
<evidence type="ECO:0000313" key="4">
    <source>
        <dbReference type="Proteomes" id="UP000736583"/>
    </source>
</evidence>
<sequence length="411" mass="45661">MKKIIVIGAGPAGLMATIKASEKGLVYLVDGNEKIGKKLYITGKGRCNVTNAKSIGDFFDYIPGNPEFLYSSLYTFTNEDVMSFLESLGVALKVERGDRVFPESDKSSDIIRAFHKELDKRGVNVLLNSKVKDIKHKDKIINSIVLEDGTELNGDYFILATGGVSYPQTGSTGDGYKFSKKLGHNIIEPKPSLVPIDIKQQWVKELQGLSLKNIELSIIKDKKVLFKDFGEMLFTHFGISGPIVLTASRFIKNKEGYKVKIDLKPSLDESTLDKRIQKDFIKYINKDFKNSLEDLLPNKLIPIIIKLSDIEPEKKVNAITKEERKKLVYILKNMELDVKGLRPIAEAIVTAGGVDTLEIDPSTMKSKVVKNLYFAGEVIDVDAFTGGYNVQIALSTGYLAGSRVGEDDDSY</sequence>
<feature type="domain" description="RsdA/BaiN/AoA(So)-like insert" evidence="2">
    <location>
        <begin position="190"/>
        <end position="349"/>
    </location>
</feature>
<comment type="caution">
    <text evidence="3">The sequence shown here is derived from an EMBL/GenBank/DDBJ whole genome shotgun (WGS) entry which is preliminary data.</text>
</comment>
<feature type="domain" description="RsdA/BaiN/AoA(So)-like Rossmann fold-like" evidence="1">
    <location>
        <begin position="3"/>
        <end position="402"/>
    </location>
</feature>
<evidence type="ECO:0000313" key="3">
    <source>
        <dbReference type="EMBL" id="MBU5590688.1"/>
    </source>
</evidence>
<dbReference type="Pfam" id="PF22780">
    <property type="entry name" value="HI0933_like_1st"/>
    <property type="match status" value="1"/>
</dbReference>
<dbReference type="NCBIfam" id="TIGR00275">
    <property type="entry name" value="aminoacetone oxidase family FAD-binding enzyme"/>
    <property type="match status" value="1"/>
</dbReference>
<evidence type="ECO:0000259" key="2">
    <source>
        <dbReference type="Pfam" id="PF22780"/>
    </source>
</evidence>
<dbReference type="InterPro" id="IPR057661">
    <property type="entry name" value="RsdA/BaiN/AoA(So)_Rossmann"/>
</dbReference>
<dbReference type="Pfam" id="PF03486">
    <property type="entry name" value="HI0933_like"/>
    <property type="match status" value="1"/>
</dbReference>
<reference evidence="3 4" key="1">
    <citation type="submission" date="2021-06" db="EMBL/GenBank/DDBJ databases">
        <authorList>
            <person name="Sun Q."/>
            <person name="Li D."/>
        </authorList>
    </citation>
    <scope>NUCLEOTIDE SEQUENCE [LARGE SCALE GENOMIC DNA]</scope>
    <source>
        <strain evidence="3 4">MSJ-4</strain>
    </source>
</reference>